<dbReference type="SUPFAM" id="SSF51430">
    <property type="entry name" value="NAD(P)-linked oxidoreductase"/>
    <property type="match status" value="1"/>
</dbReference>
<dbReference type="GO" id="GO:0046872">
    <property type="term" value="F:metal ion binding"/>
    <property type="evidence" value="ECO:0007669"/>
    <property type="project" value="UniProtKB-KW"/>
</dbReference>
<dbReference type="Pfam" id="PF00248">
    <property type="entry name" value="Aldo_ket_red"/>
    <property type="match status" value="1"/>
</dbReference>
<dbReference type="GO" id="GO:0051536">
    <property type="term" value="F:iron-sulfur cluster binding"/>
    <property type="evidence" value="ECO:0007669"/>
    <property type="project" value="UniProtKB-KW"/>
</dbReference>
<dbReference type="InterPro" id="IPR053135">
    <property type="entry name" value="AKR2_Oxidoreductase"/>
</dbReference>
<dbReference type="PROSITE" id="PS51379">
    <property type="entry name" value="4FE4S_FER_2"/>
    <property type="match status" value="1"/>
</dbReference>
<dbReference type="InterPro" id="IPR017896">
    <property type="entry name" value="4Fe4S_Fe-S-bd"/>
</dbReference>
<dbReference type="CDD" id="cd19096">
    <property type="entry name" value="AKR_Fe-S_oxidoreductase"/>
    <property type="match status" value="1"/>
</dbReference>
<sequence length="375" mass="42405">MRYEKYKENIELSKLGLGAMRLPQTAPGFAGPIDEPQTQKIIDHCMALGVNYYDTAYIYHGGKSEVVLGRALSKYPRESFYVADKFNVQANPDYKAQYAEQLSRLQMKYIDFYLLHGVTDLTVADYETSGCIPYFQEQKRAGRIKYLGFSFHGTPECLEMLLEKHPWDFVQIQLNFYDWYHRTAKRQYEILCQRDIPIMVMEPIHGGMLANLPESCQKLLPEETSPADLALRFVMELPGAAVILSGMSNLQQVQENIATADGGRQLTKEEHAALKQISEILRRKIAVPCTGCRYCCDNCPQGLDIPVLLSAYNEYRDDAAALGDSAMASWRLARLKALPENQQPGACIGCGSCTSHCPQALEIPKYMREMAEMLH</sequence>
<gene>
    <name evidence="5" type="ORF">IAB28_11430</name>
</gene>
<evidence type="ECO:0000256" key="3">
    <source>
        <dbReference type="ARBA" id="ARBA00023014"/>
    </source>
</evidence>
<comment type="caution">
    <text evidence="5">The sequence shown here is derived from an EMBL/GenBank/DDBJ whole genome shotgun (WGS) entry which is preliminary data.</text>
</comment>
<dbReference type="Gene3D" id="3.20.20.100">
    <property type="entry name" value="NADP-dependent oxidoreductase domain"/>
    <property type="match status" value="1"/>
</dbReference>
<keyword evidence="2" id="KW-0408">Iron</keyword>
<dbReference type="InterPro" id="IPR023210">
    <property type="entry name" value="NADP_OxRdtase_dom"/>
</dbReference>
<dbReference type="PANTHER" id="PTHR43312:SF2">
    <property type="entry name" value="OXIDOREDUCTASE"/>
    <property type="match status" value="1"/>
</dbReference>
<protein>
    <submittedName>
        <fullName evidence="5">Aldo/keto reductase</fullName>
    </submittedName>
</protein>
<dbReference type="PANTHER" id="PTHR43312">
    <property type="entry name" value="D-THREO-ALDOSE 1-DEHYDROGENASE"/>
    <property type="match status" value="1"/>
</dbReference>
<keyword evidence="1" id="KW-0479">Metal-binding</keyword>
<dbReference type="InterPro" id="IPR009051">
    <property type="entry name" value="Helical_ferredxn"/>
</dbReference>
<proteinExistence type="predicted"/>
<evidence type="ECO:0000259" key="4">
    <source>
        <dbReference type="PROSITE" id="PS51379"/>
    </source>
</evidence>
<dbReference type="EMBL" id="DVGC01000064">
    <property type="protein sequence ID" value="HIR06556.1"/>
    <property type="molecule type" value="Genomic_DNA"/>
</dbReference>
<evidence type="ECO:0000313" key="6">
    <source>
        <dbReference type="Proteomes" id="UP000824250"/>
    </source>
</evidence>
<dbReference type="InterPro" id="IPR017900">
    <property type="entry name" value="4Fe4S_Fe_S_CS"/>
</dbReference>
<evidence type="ECO:0000313" key="5">
    <source>
        <dbReference type="EMBL" id="HIR06556.1"/>
    </source>
</evidence>
<dbReference type="Pfam" id="PF13187">
    <property type="entry name" value="Fer4_9"/>
    <property type="match status" value="1"/>
</dbReference>
<dbReference type="Gene3D" id="1.10.1060.10">
    <property type="entry name" value="Alpha-helical ferredoxin"/>
    <property type="match status" value="1"/>
</dbReference>
<feature type="domain" description="4Fe-4S ferredoxin-type" evidence="4">
    <location>
        <begin position="338"/>
        <end position="366"/>
    </location>
</feature>
<evidence type="ECO:0000256" key="1">
    <source>
        <dbReference type="ARBA" id="ARBA00022723"/>
    </source>
</evidence>
<accession>A0A9D1D5V2</accession>
<reference evidence="5" key="1">
    <citation type="submission" date="2020-10" db="EMBL/GenBank/DDBJ databases">
        <authorList>
            <person name="Gilroy R."/>
        </authorList>
    </citation>
    <scope>NUCLEOTIDE SEQUENCE</scope>
    <source>
        <strain evidence="5">CHK180-2868</strain>
    </source>
</reference>
<dbReference type="PROSITE" id="PS00198">
    <property type="entry name" value="4FE4S_FER_1"/>
    <property type="match status" value="1"/>
</dbReference>
<organism evidence="5 6">
    <name type="scientific">Candidatus Copromonas faecavium</name>
    <name type="common">nom. illeg.</name>
    <dbReference type="NCBI Taxonomy" id="2840740"/>
    <lineage>
        <taxon>Bacteria</taxon>
        <taxon>Bacillati</taxon>
        <taxon>Bacillota</taxon>
        <taxon>Clostridia</taxon>
        <taxon>Lachnospirales</taxon>
        <taxon>Lachnospiraceae</taxon>
        <taxon>Candidatus Copromonas (nom. illeg.)</taxon>
    </lineage>
</organism>
<dbReference type="InterPro" id="IPR036812">
    <property type="entry name" value="NAD(P)_OxRdtase_dom_sf"/>
</dbReference>
<dbReference type="AlphaFoldDB" id="A0A9D1D5V2"/>
<name>A0A9D1D5V2_9FIRM</name>
<keyword evidence="3" id="KW-0411">Iron-sulfur</keyword>
<reference evidence="5" key="2">
    <citation type="journal article" date="2021" name="PeerJ">
        <title>Extensive microbial diversity within the chicken gut microbiome revealed by metagenomics and culture.</title>
        <authorList>
            <person name="Gilroy R."/>
            <person name="Ravi A."/>
            <person name="Getino M."/>
            <person name="Pursley I."/>
            <person name="Horton D.L."/>
            <person name="Alikhan N.F."/>
            <person name="Baker D."/>
            <person name="Gharbi K."/>
            <person name="Hall N."/>
            <person name="Watson M."/>
            <person name="Adriaenssens E.M."/>
            <person name="Foster-Nyarko E."/>
            <person name="Jarju S."/>
            <person name="Secka A."/>
            <person name="Antonio M."/>
            <person name="Oren A."/>
            <person name="Chaudhuri R.R."/>
            <person name="La Ragione R."/>
            <person name="Hildebrand F."/>
            <person name="Pallen M.J."/>
        </authorList>
    </citation>
    <scope>NUCLEOTIDE SEQUENCE</scope>
    <source>
        <strain evidence="5">CHK180-2868</strain>
    </source>
</reference>
<dbReference type="SUPFAM" id="SSF46548">
    <property type="entry name" value="alpha-helical ferredoxin"/>
    <property type="match status" value="1"/>
</dbReference>
<evidence type="ECO:0000256" key="2">
    <source>
        <dbReference type="ARBA" id="ARBA00023004"/>
    </source>
</evidence>
<dbReference type="Proteomes" id="UP000824250">
    <property type="component" value="Unassembled WGS sequence"/>
</dbReference>